<accession>A0ABQ1PZU3</accession>
<dbReference type="InterPro" id="IPR014969">
    <property type="entry name" value="DNA_S_DndE"/>
</dbReference>
<dbReference type="NCBIfam" id="TIGR03184">
    <property type="entry name" value="DNA_S_dndE"/>
    <property type="match status" value="1"/>
</dbReference>
<comment type="caution">
    <text evidence="1">The sequence shown here is derived from an EMBL/GenBank/DDBJ whole genome shotgun (WGS) entry which is preliminary data.</text>
</comment>
<dbReference type="InterPro" id="IPR038472">
    <property type="entry name" value="DndE_sf"/>
</dbReference>
<reference evidence="2" key="1">
    <citation type="journal article" date="2019" name="Int. J. Syst. Evol. Microbiol.">
        <title>The Global Catalogue of Microorganisms (GCM) 10K type strain sequencing project: providing services to taxonomists for standard genome sequencing and annotation.</title>
        <authorList>
            <consortium name="The Broad Institute Genomics Platform"/>
            <consortium name="The Broad Institute Genome Sequencing Center for Infectious Disease"/>
            <person name="Wu L."/>
            <person name="Ma J."/>
        </authorList>
    </citation>
    <scope>NUCLEOTIDE SEQUENCE [LARGE SCALE GENOMIC DNA]</scope>
    <source>
        <strain evidence="2">CGMCC 1.15353</strain>
    </source>
</reference>
<protein>
    <recommendedName>
        <fullName evidence="3">DNA sulfur modification protein DndE</fullName>
    </recommendedName>
</protein>
<sequence>MNFRLKTTAETAEILKNLHNSTGLTPNLLSRIAISLSVLNNDNPGEVVSDRNGLEFNRNTLTGDNDYFYKAIIRQHANREVTEEEYFPNLFNAHLTRGVKLLNEEYKHSGNYDKLLRNLLKLSEENLKEA</sequence>
<dbReference type="Gene3D" id="1.10.1220.160">
    <property type="entry name" value="DNA sulphur modification protein DndE"/>
    <property type="match status" value="1"/>
</dbReference>
<dbReference type="RefSeq" id="WP_188652378.1">
    <property type="nucleotide sequence ID" value="NZ_BMIN01000005.1"/>
</dbReference>
<dbReference type="Pfam" id="PF08870">
    <property type="entry name" value="DndE"/>
    <property type="match status" value="1"/>
</dbReference>
<proteinExistence type="predicted"/>
<organism evidence="1 2">
    <name type="scientific">Pontibacillus salipaludis</name>
    <dbReference type="NCBI Taxonomy" id="1697394"/>
    <lineage>
        <taxon>Bacteria</taxon>
        <taxon>Bacillati</taxon>
        <taxon>Bacillota</taxon>
        <taxon>Bacilli</taxon>
        <taxon>Bacillales</taxon>
        <taxon>Bacillaceae</taxon>
        <taxon>Pontibacillus</taxon>
    </lineage>
</organism>
<gene>
    <name evidence="1" type="ORF">GCM10011389_14850</name>
</gene>
<name>A0ABQ1PZU3_9BACI</name>
<evidence type="ECO:0008006" key="3">
    <source>
        <dbReference type="Google" id="ProtNLM"/>
    </source>
</evidence>
<dbReference type="Proteomes" id="UP000642571">
    <property type="component" value="Unassembled WGS sequence"/>
</dbReference>
<evidence type="ECO:0000313" key="2">
    <source>
        <dbReference type="Proteomes" id="UP000642571"/>
    </source>
</evidence>
<evidence type="ECO:0000313" key="1">
    <source>
        <dbReference type="EMBL" id="GGD08317.1"/>
    </source>
</evidence>
<keyword evidence="2" id="KW-1185">Reference proteome</keyword>
<dbReference type="EMBL" id="BMIN01000005">
    <property type="protein sequence ID" value="GGD08317.1"/>
    <property type="molecule type" value="Genomic_DNA"/>
</dbReference>